<evidence type="ECO:0000256" key="6">
    <source>
        <dbReference type="ARBA" id="ARBA00022603"/>
    </source>
</evidence>
<evidence type="ECO:0000256" key="4">
    <source>
        <dbReference type="ARBA" id="ARBA00013346"/>
    </source>
</evidence>
<protein>
    <recommendedName>
        <fullName evidence="4">Protein-L-isoaspartate O-methyltransferase</fullName>
        <ecNumber evidence="3">2.1.1.77</ecNumber>
    </recommendedName>
    <alternativeName>
        <fullName evidence="11">L-isoaspartyl protein carboxyl methyltransferase</fullName>
    </alternativeName>
    <alternativeName>
        <fullName evidence="9">Protein L-isoaspartyl methyltransferase</fullName>
    </alternativeName>
    <alternativeName>
        <fullName evidence="10">Protein-beta-aspartate methyltransferase</fullName>
    </alternativeName>
</protein>
<dbReference type="AlphaFoldDB" id="A0A841IK70"/>
<evidence type="ECO:0000256" key="5">
    <source>
        <dbReference type="ARBA" id="ARBA00022490"/>
    </source>
</evidence>
<keyword evidence="13" id="KW-1185">Reference proteome</keyword>
<dbReference type="SUPFAM" id="SSF53335">
    <property type="entry name" value="S-adenosyl-L-methionine-dependent methyltransferases"/>
    <property type="match status" value="1"/>
</dbReference>
<accession>A0A841IK70</accession>
<dbReference type="InterPro" id="IPR000682">
    <property type="entry name" value="PCMT"/>
</dbReference>
<dbReference type="PANTHER" id="PTHR11579">
    <property type="entry name" value="PROTEIN-L-ISOASPARTATE O-METHYLTRANSFERASE"/>
    <property type="match status" value="1"/>
</dbReference>
<organism evidence="12 13">
    <name type="scientific">Nocardiopsis algeriensis</name>
    <dbReference type="NCBI Taxonomy" id="1478215"/>
    <lineage>
        <taxon>Bacteria</taxon>
        <taxon>Bacillati</taxon>
        <taxon>Actinomycetota</taxon>
        <taxon>Actinomycetes</taxon>
        <taxon>Streptosporangiales</taxon>
        <taxon>Nocardiopsidaceae</taxon>
        <taxon>Nocardiopsis</taxon>
    </lineage>
</organism>
<comment type="subcellular location">
    <subcellularLocation>
        <location evidence="1">Cytoplasm</location>
    </subcellularLocation>
</comment>
<keyword evidence="8" id="KW-0949">S-adenosyl-L-methionine</keyword>
<evidence type="ECO:0000256" key="1">
    <source>
        <dbReference type="ARBA" id="ARBA00004496"/>
    </source>
</evidence>
<comment type="similarity">
    <text evidence="2">Belongs to the methyltransferase superfamily. L-isoaspartyl/D-aspartyl protein methyltransferase family.</text>
</comment>
<evidence type="ECO:0000256" key="9">
    <source>
        <dbReference type="ARBA" id="ARBA00030757"/>
    </source>
</evidence>
<dbReference type="PANTHER" id="PTHR11579:SF0">
    <property type="entry name" value="PROTEIN-L-ISOASPARTATE(D-ASPARTATE) O-METHYLTRANSFERASE"/>
    <property type="match status" value="1"/>
</dbReference>
<dbReference type="Proteomes" id="UP000536604">
    <property type="component" value="Unassembled WGS sequence"/>
</dbReference>
<dbReference type="GO" id="GO:0005737">
    <property type="term" value="C:cytoplasm"/>
    <property type="evidence" value="ECO:0007669"/>
    <property type="project" value="UniProtKB-SubCell"/>
</dbReference>
<dbReference type="InterPro" id="IPR027573">
    <property type="entry name" value="Methyltran_FxLD"/>
</dbReference>
<dbReference type="NCBIfam" id="TIGR04364">
    <property type="entry name" value="methyltran_FxLD"/>
    <property type="match status" value="1"/>
</dbReference>
<gene>
    <name evidence="12" type="ORF">FHS13_000282</name>
</gene>
<proteinExistence type="inferred from homology"/>
<dbReference type="CDD" id="cd02440">
    <property type="entry name" value="AdoMet_MTases"/>
    <property type="match status" value="1"/>
</dbReference>
<evidence type="ECO:0000256" key="3">
    <source>
        <dbReference type="ARBA" id="ARBA00011890"/>
    </source>
</evidence>
<evidence type="ECO:0000313" key="12">
    <source>
        <dbReference type="EMBL" id="MBB6118354.1"/>
    </source>
</evidence>
<evidence type="ECO:0000256" key="2">
    <source>
        <dbReference type="ARBA" id="ARBA00005369"/>
    </source>
</evidence>
<reference evidence="12 13" key="1">
    <citation type="submission" date="2020-08" db="EMBL/GenBank/DDBJ databases">
        <title>Genomic Encyclopedia of Type Strains, Phase III (KMG-III): the genomes of soil and plant-associated and newly described type strains.</title>
        <authorList>
            <person name="Whitman W."/>
        </authorList>
    </citation>
    <scope>NUCLEOTIDE SEQUENCE [LARGE SCALE GENOMIC DNA]</scope>
    <source>
        <strain evidence="12 13">CECT 8712</strain>
    </source>
</reference>
<dbReference type="EMBL" id="JACHJO010000001">
    <property type="protein sequence ID" value="MBB6118354.1"/>
    <property type="molecule type" value="Genomic_DNA"/>
</dbReference>
<sequence length="417" mass="44355">MTSTTTGHPHDLLRRAMVDRLAQRQSLTAPVAEALREVPRHVFVPQASAEDAYADRTVSVKDGPDGDSVSCASHPGVVAHMLTQAAVEPGMRVLEVGTGTGYNAALLGHLVGPTGQVVSVDVDADLVENARVHLKQAGAGNVRVRCADGALGAPDLAPFDRIVATVGAHRLPIAWLEQLVPGGALVVPMRVVGDVGYSLALRAHQDHWVCTSAELCSFMPMRGGIGDDSRRLVDVSGDGGVRLQVNQEQAIADSQVAGVLEEPAETVWTGVRFGGMEPLDTMWLWLALHLDNAISRLMYSREEEARRGLARGLGWGAMASVPVSERGLAYLTHRVLASATEDPLQDGPSTEIGVVGHAAAGRALARRVADVIDAWAPQRHVKPTYTVYRAEAQTPAPGPQAFVLDRGPVQVVLSWDL</sequence>
<keyword evidence="6 12" id="KW-0489">Methyltransferase</keyword>
<dbReference type="RefSeq" id="WP_184286105.1">
    <property type="nucleotide sequence ID" value="NZ_JACHJO010000001.1"/>
</dbReference>
<comment type="caution">
    <text evidence="12">The sequence shown here is derived from an EMBL/GenBank/DDBJ whole genome shotgun (WGS) entry which is preliminary data.</text>
</comment>
<keyword evidence="5" id="KW-0963">Cytoplasm</keyword>
<dbReference type="InterPro" id="IPR029063">
    <property type="entry name" value="SAM-dependent_MTases_sf"/>
</dbReference>
<keyword evidence="7 12" id="KW-0808">Transferase</keyword>
<name>A0A841IK70_9ACTN</name>
<dbReference type="Pfam" id="PF01135">
    <property type="entry name" value="PCMT"/>
    <property type="match status" value="1"/>
</dbReference>
<evidence type="ECO:0000256" key="11">
    <source>
        <dbReference type="ARBA" id="ARBA00031350"/>
    </source>
</evidence>
<evidence type="ECO:0000256" key="8">
    <source>
        <dbReference type="ARBA" id="ARBA00022691"/>
    </source>
</evidence>
<evidence type="ECO:0000256" key="10">
    <source>
        <dbReference type="ARBA" id="ARBA00031323"/>
    </source>
</evidence>
<evidence type="ECO:0000256" key="7">
    <source>
        <dbReference type="ARBA" id="ARBA00022679"/>
    </source>
</evidence>
<dbReference type="GO" id="GO:0032259">
    <property type="term" value="P:methylation"/>
    <property type="evidence" value="ECO:0007669"/>
    <property type="project" value="UniProtKB-KW"/>
</dbReference>
<evidence type="ECO:0000313" key="13">
    <source>
        <dbReference type="Proteomes" id="UP000536604"/>
    </source>
</evidence>
<dbReference type="GO" id="GO:0004719">
    <property type="term" value="F:protein-L-isoaspartate (D-aspartate) O-methyltransferase activity"/>
    <property type="evidence" value="ECO:0007669"/>
    <property type="project" value="UniProtKB-EC"/>
</dbReference>
<dbReference type="EC" id="2.1.1.77" evidence="3"/>
<dbReference type="Gene3D" id="3.40.50.150">
    <property type="entry name" value="Vaccinia Virus protein VP39"/>
    <property type="match status" value="1"/>
</dbReference>